<evidence type="ECO:0000313" key="1">
    <source>
        <dbReference type="EMBL" id="SOB60672.1"/>
    </source>
</evidence>
<proteinExistence type="predicted"/>
<gene>
    <name evidence="1" type="ORF">DPRO_3755</name>
</gene>
<dbReference type="AlphaFoldDB" id="A0A2C8FDY5"/>
<evidence type="ECO:0000313" key="2">
    <source>
        <dbReference type="Proteomes" id="UP000219215"/>
    </source>
</evidence>
<protein>
    <submittedName>
        <fullName evidence="1">Uncharacterized protein</fullName>
    </submittedName>
</protein>
<name>A0A2C8FDY5_9BACT</name>
<sequence length="101" mass="11773">MMSYAVEVSIKSYIVLFRQNEIVKEYKKIRNSHNIVKLANFVERYCEYKIQASDDFLKYVTRDLCTAKPTLLLFNYLIYYAIISPSKGGRHGYSAERTSVG</sequence>
<dbReference type="Proteomes" id="UP000219215">
    <property type="component" value="Chromosome DPRO"/>
</dbReference>
<keyword evidence="2" id="KW-1185">Reference proteome</keyword>
<reference evidence="2" key="1">
    <citation type="submission" date="2017-09" db="EMBL/GenBank/DDBJ databases">
        <authorList>
            <person name="Regsiter A."/>
            <person name="William W."/>
        </authorList>
    </citation>
    <scope>NUCLEOTIDE SEQUENCE [LARGE SCALE GENOMIC DNA]</scope>
    <source>
        <strain evidence="2">500-1</strain>
    </source>
</reference>
<dbReference type="KEGG" id="pprf:DPRO_3755"/>
<organism evidence="1 2">
    <name type="scientific">Pseudodesulfovibrio profundus</name>
    <dbReference type="NCBI Taxonomy" id="57320"/>
    <lineage>
        <taxon>Bacteria</taxon>
        <taxon>Pseudomonadati</taxon>
        <taxon>Thermodesulfobacteriota</taxon>
        <taxon>Desulfovibrionia</taxon>
        <taxon>Desulfovibrionales</taxon>
        <taxon>Desulfovibrionaceae</taxon>
    </lineage>
</organism>
<accession>A0A2C8FDY5</accession>
<dbReference type="EMBL" id="LT907975">
    <property type="protein sequence ID" value="SOB60672.1"/>
    <property type="molecule type" value="Genomic_DNA"/>
</dbReference>